<dbReference type="InterPro" id="IPR032630">
    <property type="entry name" value="P_typ_ATPase_c"/>
</dbReference>
<evidence type="ECO:0000256" key="13">
    <source>
        <dbReference type="PIRSR" id="PIRSR606539-1"/>
    </source>
</evidence>
<dbReference type="Pfam" id="PF13246">
    <property type="entry name" value="Cation_ATPase"/>
    <property type="match status" value="1"/>
</dbReference>
<accession>G8YT67</accession>
<keyword evidence="9 16" id="KW-1133">Transmembrane helix</keyword>
<keyword evidence="5 14" id="KW-0547">Nucleotide-binding</keyword>
<evidence type="ECO:0000256" key="16">
    <source>
        <dbReference type="RuleBase" id="RU362033"/>
    </source>
</evidence>
<dbReference type="SUPFAM" id="SSF81665">
    <property type="entry name" value="Calcium ATPase, transmembrane domain M"/>
    <property type="match status" value="1"/>
</dbReference>
<dbReference type="PANTHER" id="PTHR24092:SF174">
    <property type="entry name" value="PHOSPHOLIPID-TRANSPORTING ATPASE DNF3-RELATED"/>
    <property type="match status" value="1"/>
</dbReference>
<feature type="transmembrane region" description="Helical" evidence="16">
    <location>
        <begin position="1397"/>
        <end position="1413"/>
    </location>
</feature>
<comment type="cofactor">
    <cofactor evidence="15">
        <name>Mg(2+)</name>
        <dbReference type="ChEBI" id="CHEBI:18420"/>
    </cofactor>
</comment>
<dbReference type="GO" id="GO:0005802">
    <property type="term" value="C:trans-Golgi network"/>
    <property type="evidence" value="ECO:0007669"/>
    <property type="project" value="TreeGrafter"/>
</dbReference>
<evidence type="ECO:0000256" key="2">
    <source>
        <dbReference type="ARBA" id="ARBA00008109"/>
    </source>
</evidence>
<dbReference type="SUPFAM" id="SSF56784">
    <property type="entry name" value="HAD-like"/>
    <property type="match status" value="1"/>
</dbReference>
<keyword evidence="4 15" id="KW-0479">Metal-binding</keyword>
<dbReference type="Gene3D" id="2.70.150.10">
    <property type="entry name" value="Calcium-transporting ATPase, cytoplasmic transduction domain A"/>
    <property type="match status" value="1"/>
</dbReference>
<keyword evidence="21" id="KW-1185">Reference proteome</keyword>
<dbReference type="Gene3D" id="3.40.1110.10">
    <property type="entry name" value="Calcium-transporting ATPase, cytoplasmic domain N"/>
    <property type="match status" value="1"/>
</dbReference>
<evidence type="ECO:0000256" key="14">
    <source>
        <dbReference type="PIRSR" id="PIRSR606539-2"/>
    </source>
</evidence>
<dbReference type="STRING" id="559304.G8YT67"/>
<dbReference type="PROSITE" id="PS00154">
    <property type="entry name" value="ATPASE_E1_E2"/>
    <property type="match status" value="1"/>
</dbReference>
<feature type="region of interest" description="Disordered" evidence="17">
    <location>
        <begin position="1574"/>
        <end position="1593"/>
    </location>
</feature>
<dbReference type="InterPro" id="IPR001757">
    <property type="entry name" value="P_typ_ATPase"/>
</dbReference>
<feature type="compositionally biased region" description="Polar residues" evidence="17">
    <location>
        <begin position="974"/>
        <end position="988"/>
    </location>
</feature>
<feature type="binding site" evidence="14">
    <location>
        <position position="621"/>
    </location>
    <ligand>
        <name>ATP</name>
        <dbReference type="ChEBI" id="CHEBI:30616"/>
    </ligand>
</feature>
<dbReference type="OrthoDB" id="377733at2759"/>
<keyword evidence="3 16" id="KW-0812">Transmembrane</keyword>
<evidence type="ECO:0000313" key="21">
    <source>
        <dbReference type="Proteomes" id="UP000005222"/>
    </source>
</evidence>
<evidence type="ECO:0000256" key="6">
    <source>
        <dbReference type="ARBA" id="ARBA00022840"/>
    </source>
</evidence>
<keyword evidence="8 16" id="KW-1278">Translocase</keyword>
<organism evidence="20 21">
    <name type="scientific">Pichia sorbitophila (strain ATCC MYA-4447 / BCRC 22081 / CBS 7064 / NBRC 10061 / NRRL Y-12695)</name>
    <name type="common">Hybrid yeast</name>
    <dbReference type="NCBI Taxonomy" id="559304"/>
    <lineage>
        <taxon>Eukaryota</taxon>
        <taxon>Fungi</taxon>
        <taxon>Dikarya</taxon>
        <taxon>Ascomycota</taxon>
        <taxon>Saccharomycotina</taxon>
        <taxon>Pichiomycetes</taxon>
        <taxon>Debaryomycetaceae</taxon>
        <taxon>Millerozyma</taxon>
    </lineage>
</organism>
<keyword evidence="10 16" id="KW-0472">Membrane</keyword>
<dbReference type="InterPro" id="IPR006539">
    <property type="entry name" value="P-type_ATPase_IV"/>
</dbReference>
<dbReference type="SUPFAM" id="SSF81660">
    <property type="entry name" value="Metal cation-transporting ATPase, ATP-binding domain N"/>
    <property type="match status" value="1"/>
</dbReference>
<dbReference type="InterPro" id="IPR044492">
    <property type="entry name" value="P_typ_ATPase_HD_dom"/>
</dbReference>
<evidence type="ECO:0000256" key="15">
    <source>
        <dbReference type="PIRSR" id="PIRSR606539-3"/>
    </source>
</evidence>
<feature type="region of interest" description="Disordered" evidence="17">
    <location>
        <begin position="970"/>
        <end position="989"/>
    </location>
</feature>
<dbReference type="FunCoup" id="G8YT67">
    <property type="interactions" value="55"/>
</dbReference>
<dbReference type="Pfam" id="PF16209">
    <property type="entry name" value="PhoLip_ATPase_N"/>
    <property type="match status" value="1"/>
</dbReference>
<dbReference type="HOGENOM" id="CLU_000846_5_3_1"/>
<feature type="transmembrane region" description="Helical" evidence="16">
    <location>
        <begin position="1425"/>
        <end position="1450"/>
    </location>
</feature>
<feature type="transmembrane region" description="Helical" evidence="16">
    <location>
        <begin position="509"/>
        <end position="530"/>
    </location>
</feature>
<feature type="compositionally biased region" description="Polar residues" evidence="17">
    <location>
        <begin position="1"/>
        <end position="13"/>
    </location>
</feature>
<evidence type="ECO:0000256" key="5">
    <source>
        <dbReference type="ARBA" id="ARBA00022741"/>
    </source>
</evidence>
<keyword evidence="7 15" id="KW-0460">Magnesium</keyword>
<feature type="binding site" evidence="14">
    <location>
        <position position="622"/>
    </location>
    <ligand>
        <name>ATP</name>
        <dbReference type="ChEBI" id="CHEBI:30616"/>
    </ligand>
</feature>
<feature type="transmembrane region" description="Helical" evidence="16">
    <location>
        <begin position="1470"/>
        <end position="1490"/>
    </location>
</feature>
<feature type="binding site" evidence="15">
    <location>
        <position position="623"/>
    </location>
    <ligand>
        <name>Mg(2+)</name>
        <dbReference type="ChEBI" id="CHEBI:18420"/>
    </ligand>
</feature>
<dbReference type="SFLD" id="SFLDG00002">
    <property type="entry name" value="C1.7:_P-type_atpase_like"/>
    <property type="match status" value="1"/>
</dbReference>
<feature type="compositionally biased region" description="Polar residues" evidence="17">
    <location>
        <begin position="668"/>
        <end position="692"/>
    </location>
</feature>
<dbReference type="InterPro" id="IPR023298">
    <property type="entry name" value="ATPase_P-typ_TM_dom_sf"/>
</dbReference>
<evidence type="ECO:0000259" key="19">
    <source>
        <dbReference type="Pfam" id="PF16212"/>
    </source>
</evidence>
<feature type="transmembrane region" description="Helical" evidence="16">
    <location>
        <begin position="550"/>
        <end position="573"/>
    </location>
</feature>
<protein>
    <recommendedName>
        <fullName evidence="16">Phospholipid-transporting ATPase</fullName>
        <ecNumber evidence="16">7.6.2.1</ecNumber>
    </recommendedName>
</protein>
<dbReference type="GO" id="GO:0005524">
    <property type="term" value="F:ATP binding"/>
    <property type="evidence" value="ECO:0007669"/>
    <property type="project" value="UniProtKB-UniRule"/>
</dbReference>
<feature type="region of interest" description="Disordered" evidence="17">
    <location>
        <begin position="658"/>
        <end position="695"/>
    </location>
</feature>
<keyword evidence="6 14" id="KW-0067">ATP-binding</keyword>
<evidence type="ECO:0000256" key="9">
    <source>
        <dbReference type="ARBA" id="ARBA00022989"/>
    </source>
</evidence>
<evidence type="ECO:0000256" key="1">
    <source>
        <dbReference type="ARBA" id="ARBA00004141"/>
    </source>
</evidence>
<dbReference type="PRINTS" id="PR00119">
    <property type="entry name" value="CATATPASE"/>
</dbReference>
<evidence type="ECO:0000256" key="17">
    <source>
        <dbReference type="SAM" id="MobiDB-lite"/>
    </source>
</evidence>
<evidence type="ECO:0000259" key="18">
    <source>
        <dbReference type="Pfam" id="PF16209"/>
    </source>
</evidence>
<feature type="binding site" evidence="15">
    <location>
        <position position="621"/>
    </location>
    <ligand>
        <name>Mg(2+)</name>
        <dbReference type="ChEBI" id="CHEBI:18420"/>
    </ligand>
</feature>
<dbReference type="InterPro" id="IPR018303">
    <property type="entry name" value="ATPase_P-typ_P_site"/>
</dbReference>
<feature type="binding site" evidence="14">
    <location>
        <position position="623"/>
    </location>
    <ligand>
        <name>ATP</name>
        <dbReference type="ChEBI" id="CHEBI:30616"/>
    </ligand>
</feature>
<dbReference type="EC" id="7.6.2.1" evidence="16"/>
<dbReference type="GO" id="GO:0006892">
    <property type="term" value="P:post-Golgi vesicle-mediated transport"/>
    <property type="evidence" value="ECO:0007669"/>
    <property type="project" value="TreeGrafter"/>
</dbReference>
<evidence type="ECO:0000313" key="20">
    <source>
        <dbReference type="EMBL" id="CCE73118.1"/>
    </source>
</evidence>
<feature type="compositionally biased region" description="Low complexity" evidence="17">
    <location>
        <begin position="762"/>
        <end position="774"/>
    </location>
</feature>
<comment type="catalytic activity">
    <reaction evidence="12">
        <text>a 1,2-diacyl-sn-glycero-3-phosphoethanolamine(out) + ATP + H2O = a 1,2-diacyl-sn-glycero-3-phosphoethanolamine(in) + ADP + phosphate + H(+)</text>
        <dbReference type="Rhea" id="RHEA:66132"/>
        <dbReference type="ChEBI" id="CHEBI:15377"/>
        <dbReference type="ChEBI" id="CHEBI:15378"/>
        <dbReference type="ChEBI" id="CHEBI:30616"/>
        <dbReference type="ChEBI" id="CHEBI:43474"/>
        <dbReference type="ChEBI" id="CHEBI:64612"/>
        <dbReference type="ChEBI" id="CHEBI:456216"/>
    </reaction>
    <physiologicalReaction direction="left-to-right" evidence="12">
        <dbReference type="Rhea" id="RHEA:66133"/>
    </physiologicalReaction>
</comment>
<feature type="active site" description="4-aspartylphosphate intermediate" evidence="13">
    <location>
        <position position="621"/>
    </location>
</feature>
<feature type="transmembrane region" description="Helical" evidence="16">
    <location>
        <begin position="255"/>
        <end position="274"/>
    </location>
</feature>
<dbReference type="Pfam" id="PF00702">
    <property type="entry name" value="Hydrolase"/>
    <property type="match status" value="1"/>
</dbReference>
<evidence type="ECO:0000256" key="10">
    <source>
        <dbReference type="ARBA" id="ARBA00023136"/>
    </source>
</evidence>
<dbReference type="SUPFAM" id="SSF81653">
    <property type="entry name" value="Calcium ATPase, transduction domain A"/>
    <property type="match status" value="1"/>
</dbReference>
<dbReference type="EMBL" id="FO082058">
    <property type="protein sequence ID" value="CCE73118.1"/>
    <property type="molecule type" value="Genomic_DNA"/>
</dbReference>
<name>G8YT67_PICSO</name>
<feature type="binding site" evidence="14">
    <location>
        <position position="861"/>
    </location>
    <ligand>
        <name>ATP</name>
        <dbReference type="ChEBI" id="CHEBI:30616"/>
    </ligand>
</feature>
<dbReference type="Pfam" id="PF16212">
    <property type="entry name" value="PhoLip_ATPase_C"/>
    <property type="match status" value="1"/>
</dbReference>
<comment type="similarity">
    <text evidence="2 16">Belongs to the cation transport ATPase (P-type) (TC 3.A.3) family. Type IV subfamily.</text>
</comment>
<dbReference type="GO" id="GO:0016887">
    <property type="term" value="F:ATP hydrolysis activity"/>
    <property type="evidence" value="ECO:0007669"/>
    <property type="project" value="InterPro"/>
</dbReference>
<dbReference type="OMA" id="VSENEMF"/>
<dbReference type="InterPro" id="IPR023299">
    <property type="entry name" value="ATPase_P-typ_cyto_dom_N"/>
</dbReference>
<dbReference type="SFLD" id="SFLDF00027">
    <property type="entry name" value="p-type_atpase"/>
    <property type="match status" value="1"/>
</dbReference>
<comment type="subcellular location">
    <subcellularLocation>
        <location evidence="1 16">Membrane</location>
        <topology evidence="1 16">Multi-pass membrane protein</topology>
    </subcellularLocation>
</comment>
<dbReference type="SFLD" id="SFLDS00003">
    <property type="entry name" value="Haloacid_Dehalogenase"/>
    <property type="match status" value="1"/>
</dbReference>
<dbReference type="PANTHER" id="PTHR24092">
    <property type="entry name" value="PROBABLE PHOSPHOLIPID-TRANSPORTING ATPASE"/>
    <property type="match status" value="1"/>
</dbReference>
<gene>
    <name evidence="20" type="primary">Piso0_000138</name>
    <name evidence="20" type="ORF">GNLVRS01_PISO0B02949g</name>
</gene>
<dbReference type="GO" id="GO:0005886">
    <property type="term" value="C:plasma membrane"/>
    <property type="evidence" value="ECO:0007669"/>
    <property type="project" value="TreeGrafter"/>
</dbReference>
<sequence length="1666" mass="189901">MSHNGSSRSNYGNQLEVRQPRRKRGLSLRSQLLSRPILQTSGPPEQKESNGGNKAAIDYTNAGSGEHEAESNGGAPKDGEFTPSSAPQINIDKSFDNETSHEYTPYNTLDVGSNRSVDRLSVSSTRSDTSSDFFFKKKRRNESKAWKVLRRLKNRILGINDLKPTGYGRIIPFSVNMSDVNNYFQEDFYHEKSRSLIDERNEEPYCKNIITSSKYSIYSFFPKQLKAQFSKVANCYFMVVAIMQMIPSWSTTGQFTTIIPLLIFMSISMAREAFDDWKRHVHDKEENGKISTIIKEDEELSSFDTHSITTIMTETLPVTDNSGNLNATSTPNDIREEEEQDFSYANKDILKRYNLKEYHSKWKNISVGDIVKVNEDEWFPADVILLATSDNSQKSYVETMALDGETNLKSKTPHAELSQRSYRVPTLKRTKCLFTVEDPNIDLYNFEGHFTINDETYSLGPDNVVYRGSILRNTSSVLGLVIFTGEETKIRMNNIKNPRTKAPKLQKNINYIVMFMVCVVILLSAFSTMGQRLYFNEYKDKAWYLYSQDAGVAATLMGFIIMYNTLIPLSLYVTMEIIKVMQLCFLQYDIDMYDPKTNTPADAKTATILEELGQVSYVFSDKTGTLTDNLMIFRKFSVCGISWIHDLDLKLQSSLNDEEDLPDRRTEQNPTLSRSISQSGSHHARPSTTSIVRESMDLRSVNSEVTWKSSAQPKKRQHLRNSLHVLKYIQSHPQTLFAKKTIFFLLSIALCNTCLPKKNTDSDNTSNENSNETDAGSDAGIEFQAASPDELALIQAARDLGFVMINRDNDKLYLKTYPKGFENDPKIDIYEILDVIEFSSARKRMSVIVQFPDGRICIICKGADNVIIEKLKNKEMAKIKSKEILLNSKERKAQEADAVLLTKLSQEMDARKSISTLRKSLHIEGRRNSGVMPSIDNYLMNNDENEIEEIATQSRKSLHLQQAKKYSIDVGGSKEQNGSRAQGESFQRQPDADLMDFIPNDKLLVNEEFLVEKTLEHLEEFSSEGLRTLLYSFRWLNKNDYETWSRQYNEAKISIFERNKKVEEVGEKIEINLELTGAIAIEDKLQEGVSDSIEKLRRAGLKMWMLTGDKRETAINIGYSCRLIKDYSDVIVLNIDEGLDSVYHRIDQACKDISAGSVAHCVVVVDGATLGEIENNQDFITLFLNLCVQVDSVICCRASPSQKANMVSSIRKWNKKAVTLAIGDGANDIAMIQSADIGVGITGKEGLQAARAADYAIAQFRFLLKLLLVNGRYNYVRTSKFVLCTFYKELFFYLTQAIYQRNTLFSGSSMYESWSLSMFNTLFTSLPVLCVGMFDKDLKPATLLAVPELYAKGRLYQSFNLKVFVFWMFLAAMQSVGVSFLAYYVWGVTALRDNTTFPLGNVVFTALVVVINAKCELIEMQNRQWLAWAAFIISVGGYALWNVLIMGLYRSRDSPIFFVAHGLYTFGRDQSWWAVLLLLITIPVLFDIFFKVFKFIFSPNDDDLFKMFEKDIDMRRYFEEQSYNELHQGWTYPEEDSIWRKKILAVFIYILSKAGIHNSKIDVSDDVELQDSPVHRKRAGTNPNPVELPPDAEPEVVYRGDTETQFGSNEYEILPSGKRVRIKRDNFWSNMGSRIRSRYRDNEETDADVDAIIEERLNGLKNESNG</sequence>
<feature type="region of interest" description="Disordered" evidence="17">
    <location>
        <begin position="758"/>
        <end position="778"/>
    </location>
</feature>
<comment type="catalytic activity">
    <reaction evidence="11 16">
        <text>ATP + H2O + phospholipidSide 1 = ADP + phosphate + phospholipidSide 2.</text>
        <dbReference type="EC" id="7.6.2.1"/>
    </reaction>
</comment>
<dbReference type="GO" id="GO:0140346">
    <property type="term" value="F:phosphatidylserine flippase activity"/>
    <property type="evidence" value="ECO:0007669"/>
    <property type="project" value="UniProtKB-ARBA"/>
</dbReference>
<evidence type="ECO:0000256" key="3">
    <source>
        <dbReference type="ARBA" id="ARBA00022692"/>
    </source>
</evidence>
<feature type="domain" description="P-type ATPase N-terminal" evidence="18">
    <location>
        <begin position="200"/>
        <end position="258"/>
    </location>
</feature>
<dbReference type="NCBIfam" id="TIGR01652">
    <property type="entry name" value="ATPase-Plipid"/>
    <property type="match status" value="2"/>
</dbReference>
<dbReference type="InterPro" id="IPR023214">
    <property type="entry name" value="HAD_sf"/>
</dbReference>
<evidence type="ECO:0000256" key="7">
    <source>
        <dbReference type="ARBA" id="ARBA00022842"/>
    </source>
</evidence>
<dbReference type="NCBIfam" id="TIGR01494">
    <property type="entry name" value="ATPase_P-type"/>
    <property type="match status" value="1"/>
</dbReference>
<dbReference type="InterPro" id="IPR032631">
    <property type="entry name" value="P-type_ATPase_N"/>
</dbReference>
<evidence type="ECO:0000256" key="11">
    <source>
        <dbReference type="ARBA" id="ARBA00034036"/>
    </source>
</evidence>
<dbReference type="GO" id="GO:0000287">
    <property type="term" value="F:magnesium ion binding"/>
    <property type="evidence" value="ECO:0007669"/>
    <property type="project" value="UniProtKB-UniRule"/>
</dbReference>
<reference evidence="20 21" key="1">
    <citation type="journal article" date="2012" name="G3 (Bethesda)">
        <title>Pichia sorbitophila, an interspecies yeast hybrid reveals early steps of genome resolution following polyploidization.</title>
        <authorList>
            <person name="Leh Louis V."/>
            <person name="Despons L."/>
            <person name="Friedrich A."/>
            <person name="Martin T."/>
            <person name="Durrens P."/>
            <person name="Casaregola S."/>
            <person name="Neuveglise C."/>
            <person name="Fairhead C."/>
            <person name="Marck C."/>
            <person name="Cruz J.A."/>
            <person name="Straub M.L."/>
            <person name="Kugler V."/>
            <person name="Sacerdot C."/>
            <person name="Uzunov Z."/>
            <person name="Thierry A."/>
            <person name="Weiss S."/>
            <person name="Bleykasten C."/>
            <person name="De Montigny J."/>
            <person name="Jacques N."/>
            <person name="Jung P."/>
            <person name="Lemaire M."/>
            <person name="Mallet S."/>
            <person name="Morel G."/>
            <person name="Richard G.F."/>
            <person name="Sarkar A."/>
            <person name="Savel G."/>
            <person name="Schacherer J."/>
            <person name="Seret M.L."/>
            <person name="Talla E."/>
            <person name="Samson G."/>
            <person name="Jubin C."/>
            <person name="Poulain J."/>
            <person name="Vacherie B."/>
            <person name="Barbe V."/>
            <person name="Pelletier E."/>
            <person name="Sherman D.J."/>
            <person name="Westhof E."/>
            <person name="Weissenbach J."/>
            <person name="Baret P.V."/>
            <person name="Wincker P."/>
            <person name="Gaillardin C."/>
            <person name="Dujon B."/>
            <person name="Souciet J.L."/>
        </authorList>
    </citation>
    <scope>NUCLEOTIDE SEQUENCE [LARGE SCALE GENOMIC DNA]</scope>
    <source>
        <strain evidence="21">ATCC MYA-4447 / BCRC 22081 / CBS 7064 / NBRC 10061 / NRRL Y-12695</strain>
    </source>
</reference>
<feature type="region of interest" description="Disordered" evidence="17">
    <location>
        <begin position="1"/>
        <end position="92"/>
    </location>
</feature>
<feature type="compositionally biased region" description="Low complexity" evidence="17">
    <location>
        <begin position="27"/>
        <end position="38"/>
    </location>
</feature>
<dbReference type="InterPro" id="IPR008250">
    <property type="entry name" value="ATPase_P-typ_transduc_dom_A_sf"/>
</dbReference>
<evidence type="ECO:0000256" key="4">
    <source>
        <dbReference type="ARBA" id="ARBA00022723"/>
    </source>
</evidence>
<dbReference type="FunFam" id="3.40.50.1000:FF:000172">
    <property type="entry name" value="Phospholipid-transporting ATPase"/>
    <property type="match status" value="1"/>
</dbReference>
<feature type="transmembrane region" description="Helical" evidence="16">
    <location>
        <begin position="1364"/>
        <end position="1385"/>
    </location>
</feature>
<dbReference type="GO" id="GO:0032456">
    <property type="term" value="P:endocytic recycling"/>
    <property type="evidence" value="ECO:0007669"/>
    <property type="project" value="TreeGrafter"/>
</dbReference>
<dbReference type="InParanoid" id="G8YT67"/>
<dbReference type="Gene3D" id="3.40.50.1000">
    <property type="entry name" value="HAD superfamily/HAD-like"/>
    <property type="match status" value="1"/>
</dbReference>
<proteinExistence type="inferred from homology"/>
<feature type="binding site" evidence="14">
    <location>
        <position position="838"/>
    </location>
    <ligand>
        <name>ATP</name>
        <dbReference type="ChEBI" id="CHEBI:30616"/>
    </ligand>
</feature>
<evidence type="ECO:0000256" key="8">
    <source>
        <dbReference type="ARBA" id="ARBA00022967"/>
    </source>
</evidence>
<dbReference type="eggNOG" id="KOG0206">
    <property type="taxonomic scope" value="Eukaryota"/>
</dbReference>
<dbReference type="Proteomes" id="UP000005222">
    <property type="component" value="Chromosome B"/>
</dbReference>
<feature type="domain" description="P-type ATPase C-terminal" evidence="19">
    <location>
        <begin position="1250"/>
        <end position="1500"/>
    </location>
</feature>
<dbReference type="InterPro" id="IPR036412">
    <property type="entry name" value="HAD-like_sf"/>
</dbReference>
<evidence type="ECO:0000256" key="12">
    <source>
        <dbReference type="ARBA" id="ARBA00049128"/>
    </source>
</evidence>
<feature type="binding site" evidence="14">
    <location>
        <position position="790"/>
    </location>
    <ligand>
        <name>ATP</name>
        <dbReference type="ChEBI" id="CHEBI:30616"/>
    </ligand>
</feature>